<dbReference type="InterPro" id="IPR036457">
    <property type="entry name" value="PPM-type-like_dom_sf"/>
</dbReference>
<dbReference type="SUPFAM" id="SSF81606">
    <property type="entry name" value="PP2C-like"/>
    <property type="match status" value="1"/>
</dbReference>
<dbReference type="PANTHER" id="PTHR43156">
    <property type="entry name" value="STAGE II SPORULATION PROTEIN E-RELATED"/>
    <property type="match status" value="1"/>
</dbReference>
<accession>F2N8G2</accession>
<dbReference type="EMBL" id="CP002628">
    <property type="protein sequence ID" value="AEB07345.1"/>
    <property type="molecule type" value="Genomic_DNA"/>
</dbReference>
<dbReference type="Gene3D" id="3.30.450.40">
    <property type="match status" value="1"/>
</dbReference>
<dbReference type="InterPro" id="IPR052016">
    <property type="entry name" value="Bact_Sigma-Reg"/>
</dbReference>
<keyword evidence="1" id="KW-0378">Hydrolase</keyword>
<feature type="domain" description="PPM-type phosphatase" evidence="3">
    <location>
        <begin position="552"/>
        <end position="779"/>
    </location>
</feature>
<keyword evidence="5" id="KW-1185">Reference proteome</keyword>
<feature type="domain" description="GAF" evidence="2">
    <location>
        <begin position="161"/>
        <end position="318"/>
    </location>
</feature>
<dbReference type="RefSeq" id="WP_013709088.1">
    <property type="nucleotide sequence ID" value="NC_015389.1"/>
</dbReference>
<dbReference type="AlphaFoldDB" id="F2N8G2"/>
<evidence type="ECO:0000313" key="4">
    <source>
        <dbReference type="EMBL" id="AEB07345.1"/>
    </source>
</evidence>
<sequence length="786" mass="87085">MDAMPYHDAIGLLKLVEMTSDFIAVCAHDGTILHINHQLLDLLSELRPLIVGSNIKDLLFSVSFERAADHELPFPLDGSDTKLTLKLFDGSFTPVLARAVQLSSGTSEQADSGRILVVMQSLKERYARDVELNRALCELQSANKRLSGIISVIVESIGATDLAKLLDTVLNELVSALDADGSAIYFSESTGFRLRGVSRSLSECDVPVFLPYGVGIPTYVMRKQRSCRLSVLPAIDEDDPRIIMYDHGDRQRFSLRIEETLPFRSLIAVPVFYGTQVLGVIELGWSRPKTQRAYDVKVLEVICEFLSIQLVGLVNSLRSKRMTKLIRSINHIRDTLFEFGVVRKGTWPKISSEMRRVLSCDLYEFKFDADNECWALDVNGRFLDIPGSIDEMFFSTRETAARPNPGIEDYLAHAGGAQSTCSDDLERVRLARFNVESTFGKWLKSHGLPGQGIFVDPGPQLIVQEPPTDARTADDSASAAQTPVQLGLEHMYVLLRDESYEPLDDMEYDYMLWLAHEYEIYLGDATHKKQQGCIAQTLQVGMRNALGNVPGLTTDSLYSSATRQALVGGDFYTLIHLPDDCAVMVVGDVSGKGVEAASMSALVKTALTAYAWEGADPDGMCRSLNSMLMSFSRVETFASMFIAKIDLRRGRAWYCSAGSPPALLIRSSILKSSDEARSCTPESCVLDMQSGVVGAFETMSFKGGSFEFSAGDILFMYTDGAIEARNSKGEFFGEQRLRDHVMRHVHQGLHGLCQTILDALDEFTDSTLDDDIALVALRFDRDKEPE</sequence>
<dbReference type="Pfam" id="PF01590">
    <property type="entry name" value="GAF"/>
    <property type="match status" value="1"/>
</dbReference>
<name>F2N8G2_CORGP</name>
<dbReference type="GO" id="GO:0016791">
    <property type="term" value="F:phosphatase activity"/>
    <property type="evidence" value="ECO:0007669"/>
    <property type="project" value="TreeGrafter"/>
</dbReference>
<dbReference type="SUPFAM" id="SSF55781">
    <property type="entry name" value="GAF domain-like"/>
    <property type="match status" value="1"/>
</dbReference>
<dbReference type="InterPro" id="IPR001932">
    <property type="entry name" value="PPM-type_phosphatase-like_dom"/>
</dbReference>
<dbReference type="SMART" id="SM00331">
    <property type="entry name" value="PP2C_SIG"/>
    <property type="match status" value="1"/>
</dbReference>
<evidence type="ECO:0000313" key="5">
    <source>
        <dbReference type="Proteomes" id="UP000006851"/>
    </source>
</evidence>
<dbReference type="eggNOG" id="COG2208">
    <property type="taxonomic scope" value="Bacteria"/>
</dbReference>
<organism evidence="4 5">
    <name type="scientific">Coriobacterium glomerans (strain ATCC 49209 / DSM 20642 / JCM 10262 / PW2)</name>
    <dbReference type="NCBI Taxonomy" id="700015"/>
    <lineage>
        <taxon>Bacteria</taxon>
        <taxon>Bacillati</taxon>
        <taxon>Actinomycetota</taxon>
        <taxon>Coriobacteriia</taxon>
        <taxon>Coriobacteriales</taxon>
        <taxon>Coriobacteriaceae</taxon>
        <taxon>Coriobacterium</taxon>
    </lineage>
</organism>
<dbReference type="InterPro" id="IPR003018">
    <property type="entry name" value="GAF"/>
</dbReference>
<dbReference type="OrthoDB" id="5241041at2"/>
<evidence type="ECO:0000259" key="2">
    <source>
        <dbReference type="SMART" id="SM00065"/>
    </source>
</evidence>
<protein>
    <submittedName>
        <fullName evidence="4">Protein serine phosphatase with GAF(S) sensor(S)</fullName>
    </submittedName>
</protein>
<dbReference type="PANTHER" id="PTHR43156:SF9">
    <property type="entry name" value="HAMP DOMAIN-CONTAINING PROTEIN"/>
    <property type="match status" value="1"/>
</dbReference>
<dbReference type="Proteomes" id="UP000006851">
    <property type="component" value="Chromosome"/>
</dbReference>
<evidence type="ECO:0000259" key="3">
    <source>
        <dbReference type="SMART" id="SM00331"/>
    </source>
</evidence>
<proteinExistence type="predicted"/>
<gene>
    <name evidence="4" type="ordered locus">Corgl_1244</name>
</gene>
<dbReference type="SMART" id="SM00065">
    <property type="entry name" value="GAF"/>
    <property type="match status" value="1"/>
</dbReference>
<dbReference type="InterPro" id="IPR029016">
    <property type="entry name" value="GAF-like_dom_sf"/>
</dbReference>
<dbReference type="STRING" id="700015.Corgl_1244"/>
<reference evidence="5" key="1">
    <citation type="journal article" date="2013" name="Stand. Genomic Sci.">
        <title>Complete genome sequence of Coriobacterium glomerans type strain (PW2(T)) from the midgut of Pyrrhocoris apterus L. (red soldier bug).</title>
        <authorList>
            <person name="Stackebrandt E."/>
            <person name="Zeytun A."/>
            <person name="Lapidus A."/>
            <person name="Nolan M."/>
            <person name="Lucas S."/>
            <person name="Hammon N."/>
            <person name="Deshpande S."/>
            <person name="Cheng J.F."/>
            <person name="Tapia R."/>
            <person name="Goodwin L.A."/>
            <person name="Pitluck S."/>
            <person name="Liolios K."/>
            <person name="Pagani I."/>
            <person name="Ivanova N."/>
            <person name="Mavromatis K."/>
            <person name="Mikhailova N."/>
            <person name="Huntemann M."/>
            <person name="Pati A."/>
            <person name="Chen A."/>
            <person name="Palaniappan K."/>
            <person name="Chang Y.J."/>
            <person name="Land M."/>
            <person name="Hauser L."/>
            <person name="Rohde M."/>
            <person name="Pukall R."/>
            <person name="Goker M."/>
            <person name="Detter J.C."/>
            <person name="Woyke T."/>
            <person name="Bristow J."/>
            <person name="Eisen J.A."/>
            <person name="Markowitz V."/>
            <person name="Hugenholtz P."/>
            <person name="Kyrpides N.C."/>
            <person name="Klenk H.P."/>
        </authorList>
    </citation>
    <scope>NUCLEOTIDE SEQUENCE</scope>
    <source>
        <strain evidence="5">ATCC 49209 / DSM 20642 / JCM 10262 / PW2</strain>
    </source>
</reference>
<evidence type="ECO:0000256" key="1">
    <source>
        <dbReference type="ARBA" id="ARBA00022801"/>
    </source>
</evidence>
<dbReference type="Gene3D" id="3.60.40.10">
    <property type="entry name" value="PPM-type phosphatase domain"/>
    <property type="match status" value="1"/>
</dbReference>
<dbReference type="Pfam" id="PF07228">
    <property type="entry name" value="SpoIIE"/>
    <property type="match status" value="1"/>
</dbReference>
<dbReference type="HOGENOM" id="CLU_358527_0_0_11"/>
<dbReference type="eggNOG" id="COG2203">
    <property type="taxonomic scope" value="Bacteria"/>
</dbReference>
<dbReference type="KEGG" id="cgo:Corgl_1244"/>